<keyword evidence="1" id="KW-0472">Membrane</keyword>
<evidence type="ECO:0000313" key="2">
    <source>
        <dbReference type="EMBL" id="MBB6051302.1"/>
    </source>
</evidence>
<reference evidence="2 3" key="1">
    <citation type="submission" date="2020-08" db="EMBL/GenBank/DDBJ databases">
        <title>Genomic Encyclopedia of Type Strains, Phase IV (KMG-IV): sequencing the most valuable type-strain genomes for metagenomic binning, comparative biology and taxonomic classification.</title>
        <authorList>
            <person name="Goeker M."/>
        </authorList>
    </citation>
    <scope>NUCLEOTIDE SEQUENCE [LARGE SCALE GENOMIC DNA]</scope>
    <source>
        <strain evidence="2 3">DSM 23562</strain>
    </source>
</reference>
<dbReference type="RefSeq" id="WP_184197992.1">
    <property type="nucleotide sequence ID" value="NZ_JACHGW010000003.1"/>
</dbReference>
<dbReference type="PANTHER" id="PTHR34351">
    <property type="entry name" value="SLR1927 PROTEIN-RELATED"/>
    <property type="match status" value="1"/>
</dbReference>
<comment type="caution">
    <text evidence="2">The sequence shown here is derived from an EMBL/GenBank/DDBJ whole genome shotgun (WGS) entry which is preliminary data.</text>
</comment>
<feature type="transmembrane region" description="Helical" evidence="1">
    <location>
        <begin position="68"/>
        <end position="87"/>
    </location>
</feature>
<dbReference type="EMBL" id="JACHGW010000003">
    <property type="protein sequence ID" value="MBB6051302.1"/>
    <property type="molecule type" value="Genomic_DNA"/>
</dbReference>
<organism evidence="2 3">
    <name type="scientific">Armatimonas rosea</name>
    <dbReference type="NCBI Taxonomy" id="685828"/>
    <lineage>
        <taxon>Bacteria</taxon>
        <taxon>Bacillati</taxon>
        <taxon>Armatimonadota</taxon>
        <taxon>Armatimonadia</taxon>
        <taxon>Armatimonadales</taxon>
        <taxon>Armatimonadaceae</taxon>
        <taxon>Armatimonas</taxon>
    </lineage>
</organism>
<name>A0A7W9W864_ARMRO</name>
<gene>
    <name evidence="2" type="ORF">HNQ39_003112</name>
</gene>
<evidence type="ECO:0000313" key="3">
    <source>
        <dbReference type="Proteomes" id="UP000520814"/>
    </source>
</evidence>
<protein>
    <submittedName>
        <fullName evidence="2">Uncharacterized protein (DUF58 family)</fullName>
    </submittedName>
</protein>
<keyword evidence="3" id="KW-1185">Reference proteome</keyword>
<evidence type="ECO:0000256" key="1">
    <source>
        <dbReference type="SAM" id="Phobius"/>
    </source>
</evidence>
<dbReference type="AlphaFoldDB" id="A0A7W9W864"/>
<keyword evidence="1" id="KW-1133">Transmembrane helix</keyword>
<dbReference type="PANTHER" id="PTHR34351:SF2">
    <property type="entry name" value="DUF58 DOMAIN-CONTAINING PROTEIN"/>
    <property type="match status" value="1"/>
</dbReference>
<keyword evidence="1" id="KW-0812">Transmembrane</keyword>
<proteinExistence type="predicted"/>
<accession>A0A7W9W864</accession>
<dbReference type="Proteomes" id="UP000520814">
    <property type="component" value="Unassembled WGS sequence"/>
</dbReference>
<feature type="transmembrane region" description="Helical" evidence="1">
    <location>
        <begin position="44"/>
        <end position="62"/>
    </location>
</feature>
<sequence length="451" mass="50547">MTLREIMVGYPASKDINQHPYYQGKAGQWVWRFYHFRFTRTGRWFLGLSAVVFFTIALFWNLDTQTVPLTLYVVGLWLVSSVAFLPLRAHAQLRHAERITAGETLRAEVTIQNRGRLPIPDLLVQGWGLPLVVDAQPEEGISVGYLRSGESVQVELPLHCWGRGAFVLGGCRLLTDFPFGLLQAYRIVQQPTRLIVHPAFRPLSRFNLPSGRRFQPGGIAMASQVGDSFEYLGNREWRDGDSPRDIDWRATARLAGAANSPLVVREWREEYFLRVGVVLDTHVPAEPARSARLFLREMQERLPGQPSRAGRQAALERAVSLCAAVSDALARQEYIVDLFAAGPNVYHLMAGRSLAYREQILDILACVEGSPEEPLSQIAPRLTLELDRLTTVICIVLDWDEARRSFVETLRQSGVGVKVLWVSETEEAQETEGDMQVLPPSAFASGGVDIL</sequence>